<sequence>MRAVRRTLVAAVVGAVALSACGAVGAGAGAGDTVYFGVSGPVTGPSAEYGRLWKQGFDLALDKVNAEGGVNGKKVELKWEDSQSDPKQTVPIAQKFVNDPSIIAELGDFSSPASMAASPIYQQRGLVQYGFTNSHPDFTKGGDHVWSPSLTQEFFQRANARAVSGHARRVSVVYQQTDWGKTAFDIFSATARDLGLDIVYSSAFLPDSTDFRPILIQARDAAPDAVVHLGYGPDGALIVKQLRDIGFTGQFFGGQNTPEFLRLAGAAAEGDIITGYFVNSDPRPEVQSFVTAFRDRYHEDPGEFNVYAYDALITLVTAARNGGATREGVLKGLRETPQFPSVQFGSLSFNDERRPHDVQAKELVVRDGVFVLNQS</sequence>
<dbReference type="SUPFAM" id="SSF53822">
    <property type="entry name" value="Periplasmic binding protein-like I"/>
    <property type="match status" value="1"/>
</dbReference>
<organism evidence="7 8">
    <name type="scientific">Goodfellowiella coeruleoviolacea</name>
    <dbReference type="NCBI Taxonomy" id="334858"/>
    <lineage>
        <taxon>Bacteria</taxon>
        <taxon>Bacillati</taxon>
        <taxon>Actinomycetota</taxon>
        <taxon>Actinomycetes</taxon>
        <taxon>Pseudonocardiales</taxon>
        <taxon>Pseudonocardiaceae</taxon>
        <taxon>Goodfellowiella</taxon>
    </lineage>
</organism>
<dbReference type="GO" id="GO:0006865">
    <property type="term" value="P:amino acid transport"/>
    <property type="evidence" value="ECO:0007669"/>
    <property type="project" value="UniProtKB-KW"/>
</dbReference>
<dbReference type="InterPro" id="IPR028081">
    <property type="entry name" value="Leu-bd"/>
</dbReference>
<evidence type="ECO:0000256" key="5">
    <source>
        <dbReference type="SAM" id="SignalP"/>
    </source>
</evidence>
<dbReference type="Gene3D" id="3.40.50.2300">
    <property type="match status" value="2"/>
</dbReference>
<proteinExistence type="inferred from homology"/>
<dbReference type="RefSeq" id="WP_301328600.1">
    <property type="nucleotide sequence ID" value="NZ_JAMTCK010000009.1"/>
</dbReference>
<evidence type="ECO:0000256" key="2">
    <source>
        <dbReference type="ARBA" id="ARBA00022448"/>
    </source>
</evidence>
<evidence type="ECO:0000313" key="7">
    <source>
        <dbReference type="EMBL" id="MCP2167353.1"/>
    </source>
</evidence>
<keyword evidence="2" id="KW-0813">Transport</keyword>
<dbReference type="InterPro" id="IPR051010">
    <property type="entry name" value="BCAA_transport"/>
</dbReference>
<dbReference type="Proteomes" id="UP001206128">
    <property type="component" value="Unassembled WGS sequence"/>
</dbReference>
<evidence type="ECO:0000256" key="1">
    <source>
        <dbReference type="ARBA" id="ARBA00010062"/>
    </source>
</evidence>
<accession>A0AAE3GJL7</accession>
<dbReference type="InterPro" id="IPR000709">
    <property type="entry name" value="Leu_Ile_Val-bd"/>
</dbReference>
<comment type="caution">
    <text evidence="7">The sequence shown here is derived from an EMBL/GenBank/DDBJ whole genome shotgun (WGS) entry which is preliminary data.</text>
</comment>
<evidence type="ECO:0000256" key="4">
    <source>
        <dbReference type="ARBA" id="ARBA00022970"/>
    </source>
</evidence>
<feature type="signal peptide" evidence="5">
    <location>
        <begin position="1"/>
        <end position="22"/>
    </location>
</feature>
<feature type="chain" id="PRO_5042186669" evidence="5">
    <location>
        <begin position="23"/>
        <end position="375"/>
    </location>
</feature>
<keyword evidence="4" id="KW-0029">Amino-acid transport</keyword>
<name>A0AAE3GJL7_9PSEU</name>
<dbReference type="Pfam" id="PF13458">
    <property type="entry name" value="Peripla_BP_6"/>
    <property type="match status" value="1"/>
</dbReference>
<comment type="similarity">
    <text evidence="1">Belongs to the leucine-binding protein family.</text>
</comment>
<gene>
    <name evidence="7" type="ORF">LX83_004226</name>
</gene>
<evidence type="ECO:0000256" key="3">
    <source>
        <dbReference type="ARBA" id="ARBA00022729"/>
    </source>
</evidence>
<dbReference type="CDD" id="cd06349">
    <property type="entry name" value="PBP1_ABC_HAAT-like"/>
    <property type="match status" value="1"/>
</dbReference>
<keyword evidence="8" id="KW-1185">Reference proteome</keyword>
<dbReference type="AlphaFoldDB" id="A0AAE3GJL7"/>
<dbReference type="PRINTS" id="PR00337">
    <property type="entry name" value="LEUILEVALBP"/>
</dbReference>
<dbReference type="InterPro" id="IPR028082">
    <property type="entry name" value="Peripla_BP_I"/>
</dbReference>
<evidence type="ECO:0000259" key="6">
    <source>
        <dbReference type="Pfam" id="PF13458"/>
    </source>
</evidence>
<dbReference type="PROSITE" id="PS51257">
    <property type="entry name" value="PROKAR_LIPOPROTEIN"/>
    <property type="match status" value="1"/>
</dbReference>
<feature type="domain" description="Leucine-binding protein" evidence="6">
    <location>
        <begin position="33"/>
        <end position="350"/>
    </location>
</feature>
<dbReference type="PANTHER" id="PTHR30483">
    <property type="entry name" value="LEUCINE-SPECIFIC-BINDING PROTEIN"/>
    <property type="match status" value="1"/>
</dbReference>
<protein>
    <submittedName>
        <fullName evidence="7">Branched-chain amino acid transport system substrate-binding protein</fullName>
    </submittedName>
</protein>
<evidence type="ECO:0000313" key="8">
    <source>
        <dbReference type="Proteomes" id="UP001206128"/>
    </source>
</evidence>
<dbReference type="PANTHER" id="PTHR30483:SF6">
    <property type="entry name" value="PERIPLASMIC BINDING PROTEIN OF ABC TRANSPORTER FOR NATURAL AMINO ACIDS"/>
    <property type="match status" value="1"/>
</dbReference>
<reference evidence="7" key="1">
    <citation type="submission" date="2022-06" db="EMBL/GenBank/DDBJ databases">
        <title>Genomic Encyclopedia of Archaeal and Bacterial Type Strains, Phase II (KMG-II): from individual species to whole genera.</title>
        <authorList>
            <person name="Goeker M."/>
        </authorList>
    </citation>
    <scope>NUCLEOTIDE SEQUENCE</scope>
    <source>
        <strain evidence="7">DSM 43935</strain>
    </source>
</reference>
<dbReference type="EMBL" id="JAMTCK010000009">
    <property type="protein sequence ID" value="MCP2167353.1"/>
    <property type="molecule type" value="Genomic_DNA"/>
</dbReference>
<keyword evidence="3 5" id="KW-0732">Signal</keyword>